<gene>
    <name evidence="2" type="ORF">AAG570_004914</name>
</gene>
<evidence type="ECO:0008006" key="4">
    <source>
        <dbReference type="Google" id="ProtNLM"/>
    </source>
</evidence>
<comment type="caution">
    <text evidence="2">The sequence shown here is derived from an EMBL/GenBank/DDBJ whole genome shotgun (WGS) entry which is preliminary data.</text>
</comment>
<dbReference type="PANTHER" id="PTHR10257:SF5">
    <property type="entry name" value="WIDERBORST, ISOFORM H"/>
    <property type="match status" value="1"/>
</dbReference>
<dbReference type="InterPro" id="IPR011989">
    <property type="entry name" value="ARM-like"/>
</dbReference>
<dbReference type="Gene3D" id="1.25.10.10">
    <property type="entry name" value="Leucine-rich Repeat Variant"/>
    <property type="match status" value="1"/>
</dbReference>
<dbReference type="InterPro" id="IPR016024">
    <property type="entry name" value="ARM-type_fold"/>
</dbReference>
<dbReference type="SUPFAM" id="SSF48371">
    <property type="entry name" value="ARM repeat"/>
    <property type="match status" value="1"/>
</dbReference>
<name>A0ABD0Y1F6_9HEMI</name>
<evidence type="ECO:0000313" key="2">
    <source>
        <dbReference type="EMBL" id="KAL1116440.1"/>
    </source>
</evidence>
<reference evidence="2 3" key="1">
    <citation type="submission" date="2024-07" db="EMBL/GenBank/DDBJ databases">
        <title>Chromosome-level genome assembly of the water stick insect Ranatra chinensis (Heteroptera: Nepidae).</title>
        <authorList>
            <person name="Liu X."/>
        </authorList>
    </citation>
    <scope>NUCLEOTIDE SEQUENCE [LARGE SCALE GENOMIC DNA]</scope>
    <source>
        <strain evidence="2">Cailab_2021Rc</strain>
        <tissue evidence="2">Muscle</tissue>
    </source>
</reference>
<dbReference type="FunFam" id="1.25.10.10:FF:000331">
    <property type="entry name" value="Phosphoprotein phosphatase, putative"/>
    <property type="match status" value="1"/>
</dbReference>
<evidence type="ECO:0000256" key="1">
    <source>
        <dbReference type="ARBA" id="ARBA00009745"/>
    </source>
</evidence>
<comment type="similarity">
    <text evidence="1">Belongs to the phosphatase 2A regulatory subunit B56 family.</text>
</comment>
<protein>
    <recommendedName>
        <fullName evidence="4">Serine/threonine protein phosphatase 2A regulatory subunit</fullName>
    </recommendedName>
</protein>
<evidence type="ECO:0000313" key="3">
    <source>
        <dbReference type="Proteomes" id="UP001558652"/>
    </source>
</evidence>
<sequence length="347" mass="40132">MVATVAANIFRSIPPNDCQDLDLEEDDDPVLEPSWPHLSLVYDLLLRFLECPDLRLHAVQRVIDEKFVAKILELFDSEDVRERAVLKLVLHRIYSKFLPLRQFIRRRISDLFLGLAYEGGKLNGVGELLELVGSIVQGFSTPLKEEHKRTLLWVLMPLHKPPHLRAYHTHLTNCVVRFVEKDSALAVPVVASLLKFWPKTCSQKQVLFLNELEDIFDVTVPSVFELMVEPVFERLSSCFCSPQYQVLERSLALWSNEYFVYLVGRNVARVMPIVLPALFKAFKDHWNPSAGPMVCNVLEILMKADGHLFHQTAELRGHVRPSSATQRERHHLWRKNELQVRRSNKKN</sequence>
<dbReference type="EMBL" id="JBFDAA010000017">
    <property type="protein sequence ID" value="KAL1116440.1"/>
    <property type="molecule type" value="Genomic_DNA"/>
</dbReference>
<dbReference type="PANTHER" id="PTHR10257">
    <property type="entry name" value="SERINE/THREONINE PROTEIN PHOSPHATASE 2A PP2A REGULATORY SUBUNIT B"/>
    <property type="match status" value="1"/>
</dbReference>
<accession>A0ABD0Y1F6</accession>
<proteinExistence type="inferred from homology"/>
<keyword evidence="3" id="KW-1185">Reference proteome</keyword>
<organism evidence="2 3">
    <name type="scientific">Ranatra chinensis</name>
    <dbReference type="NCBI Taxonomy" id="642074"/>
    <lineage>
        <taxon>Eukaryota</taxon>
        <taxon>Metazoa</taxon>
        <taxon>Ecdysozoa</taxon>
        <taxon>Arthropoda</taxon>
        <taxon>Hexapoda</taxon>
        <taxon>Insecta</taxon>
        <taxon>Pterygota</taxon>
        <taxon>Neoptera</taxon>
        <taxon>Paraneoptera</taxon>
        <taxon>Hemiptera</taxon>
        <taxon>Heteroptera</taxon>
        <taxon>Panheteroptera</taxon>
        <taxon>Nepomorpha</taxon>
        <taxon>Nepidae</taxon>
        <taxon>Ranatrinae</taxon>
        <taxon>Ranatra</taxon>
    </lineage>
</organism>
<dbReference type="InterPro" id="IPR002554">
    <property type="entry name" value="PP2A_B56"/>
</dbReference>
<dbReference type="Proteomes" id="UP001558652">
    <property type="component" value="Unassembled WGS sequence"/>
</dbReference>
<dbReference type="Pfam" id="PF01603">
    <property type="entry name" value="B56"/>
    <property type="match status" value="1"/>
</dbReference>
<dbReference type="AlphaFoldDB" id="A0ABD0Y1F6"/>